<accession>A0AAD4GF85</accession>
<gene>
    <name evidence="1" type="ORF">L210DRAFT_858080</name>
</gene>
<proteinExistence type="predicted"/>
<evidence type="ECO:0000313" key="1">
    <source>
        <dbReference type="EMBL" id="KAF8439425.1"/>
    </source>
</evidence>
<keyword evidence="2" id="KW-1185">Reference proteome</keyword>
<reference evidence="1" key="2">
    <citation type="journal article" date="2020" name="Nat. Commun.">
        <title>Large-scale genome sequencing of mycorrhizal fungi provides insights into the early evolution of symbiotic traits.</title>
        <authorList>
            <person name="Miyauchi S."/>
            <person name="Kiss E."/>
            <person name="Kuo A."/>
            <person name="Drula E."/>
            <person name="Kohler A."/>
            <person name="Sanchez-Garcia M."/>
            <person name="Morin E."/>
            <person name="Andreopoulos B."/>
            <person name="Barry K.W."/>
            <person name="Bonito G."/>
            <person name="Buee M."/>
            <person name="Carver A."/>
            <person name="Chen C."/>
            <person name="Cichocki N."/>
            <person name="Clum A."/>
            <person name="Culley D."/>
            <person name="Crous P.W."/>
            <person name="Fauchery L."/>
            <person name="Girlanda M."/>
            <person name="Hayes R.D."/>
            <person name="Keri Z."/>
            <person name="LaButti K."/>
            <person name="Lipzen A."/>
            <person name="Lombard V."/>
            <person name="Magnuson J."/>
            <person name="Maillard F."/>
            <person name="Murat C."/>
            <person name="Nolan M."/>
            <person name="Ohm R.A."/>
            <person name="Pangilinan J."/>
            <person name="Pereira M.F."/>
            <person name="Perotto S."/>
            <person name="Peter M."/>
            <person name="Pfister S."/>
            <person name="Riley R."/>
            <person name="Sitrit Y."/>
            <person name="Stielow J.B."/>
            <person name="Szollosi G."/>
            <person name="Zifcakova L."/>
            <person name="Stursova M."/>
            <person name="Spatafora J.W."/>
            <person name="Tedersoo L."/>
            <person name="Vaario L.M."/>
            <person name="Yamada A."/>
            <person name="Yan M."/>
            <person name="Wang P."/>
            <person name="Xu J."/>
            <person name="Bruns T."/>
            <person name="Baldrian P."/>
            <person name="Vilgalys R."/>
            <person name="Dunand C."/>
            <person name="Henrissat B."/>
            <person name="Grigoriev I.V."/>
            <person name="Hibbett D."/>
            <person name="Nagy L.G."/>
            <person name="Martin F.M."/>
        </authorList>
    </citation>
    <scope>NUCLEOTIDE SEQUENCE</scope>
    <source>
        <strain evidence="1">BED1</strain>
    </source>
</reference>
<dbReference type="AlphaFoldDB" id="A0AAD4GF85"/>
<comment type="caution">
    <text evidence="1">The sequence shown here is derived from an EMBL/GenBank/DDBJ whole genome shotgun (WGS) entry which is preliminary data.</text>
</comment>
<name>A0AAD4GF85_BOLED</name>
<evidence type="ECO:0000313" key="2">
    <source>
        <dbReference type="Proteomes" id="UP001194468"/>
    </source>
</evidence>
<organism evidence="1 2">
    <name type="scientific">Boletus edulis BED1</name>
    <dbReference type="NCBI Taxonomy" id="1328754"/>
    <lineage>
        <taxon>Eukaryota</taxon>
        <taxon>Fungi</taxon>
        <taxon>Dikarya</taxon>
        <taxon>Basidiomycota</taxon>
        <taxon>Agaricomycotina</taxon>
        <taxon>Agaricomycetes</taxon>
        <taxon>Agaricomycetidae</taxon>
        <taxon>Boletales</taxon>
        <taxon>Boletineae</taxon>
        <taxon>Boletaceae</taxon>
        <taxon>Boletoideae</taxon>
        <taxon>Boletus</taxon>
    </lineage>
</organism>
<protein>
    <submittedName>
        <fullName evidence="1">Uncharacterized protein</fullName>
    </submittedName>
</protein>
<reference evidence="1" key="1">
    <citation type="submission" date="2019-10" db="EMBL/GenBank/DDBJ databases">
        <authorList>
            <consortium name="DOE Joint Genome Institute"/>
            <person name="Kuo A."/>
            <person name="Miyauchi S."/>
            <person name="Kiss E."/>
            <person name="Drula E."/>
            <person name="Kohler A."/>
            <person name="Sanchez-Garcia M."/>
            <person name="Andreopoulos B."/>
            <person name="Barry K.W."/>
            <person name="Bonito G."/>
            <person name="Buee M."/>
            <person name="Carver A."/>
            <person name="Chen C."/>
            <person name="Cichocki N."/>
            <person name="Clum A."/>
            <person name="Culley D."/>
            <person name="Crous P.W."/>
            <person name="Fauchery L."/>
            <person name="Girlanda M."/>
            <person name="Hayes R."/>
            <person name="Keri Z."/>
            <person name="LaButti K."/>
            <person name="Lipzen A."/>
            <person name="Lombard V."/>
            <person name="Magnuson J."/>
            <person name="Maillard F."/>
            <person name="Morin E."/>
            <person name="Murat C."/>
            <person name="Nolan M."/>
            <person name="Ohm R."/>
            <person name="Pangilinan J."/>
            <person name="Pereira M."/>
            <person name="Perotto S."/>
            <person name="Peter M."/>
            <person name="Riley R."/>
            <person name="Sitrit Y."/>
            <person name="Stielow B."/>
            <person name="Szollosi G."/>
            <person name="Zifcakova L."/>
            <person name="Stursova M."/>
            <person name="Spatafora J.W."/>
            <person name="Tedersoo L."/>
            <person name="Vaario L.-M."/>
            <person name="Yamada A."/>
            <person name="Yan M."/>
            <person name="Wang P."/>
            <person name="Xu J."/>
            <person name="Bruns T."/>
            <person name="Baldrian P."/>
            <person name="Vilgalys R."/>
            <person name="Henrissat B."/>
            <person name="Grigoriev I.V."/>
            <person name="Hibbett D."/>
            <person name="Nagy L.G."/>
            <person name="Martin F.M."/>
        </authorList>
    </citation>
    <scope>NUCLEOTIDE SEQUENCE</scope>
    <source>
        <strain evidence="1">BED1</strain>
    </source>
</reference>
<dbReference type="Proteomes" id="UP001194468">
    <property type="component" value="Unassembled WGS sequence"/>
</dbReference>
<dbReference type="EMBL" id="WHUW01000014">
    <property type="protein sequence ID" value="KAF8439425.1"/>
    <property type="molecule type" value="Genomic_DNA"/>
</dbReference>
<sequence>MTRWLQRQEAVIWFSGFLNWQHCLGLSNSEGSDSPGLVPSYQISQKPQFLKKTVHYLDQHHGALCFLDALKTFVSTLPRGPQYFEPNIHDHFDLFSNLVLHMPRFEHAAHRDLRIRSHPECSNRVHKPPTPARFDTVLVEVDPEQQQRRGLHGKTNCSVFRLPLHLGQYPQPLAYIHWFKPLQTYNRNVKMFRVSRSTRQWLSNAEIIPIDRIIHGVQFIPTGYVVMHWPIVSTSTSTSTLTFAFLNSIGYILSNHACGEGVGGWVGCK</sequence>